<dbReference type="Proteomes" id="UP000650485">
    <property type="component" value="Unassembled WGS sequence"/>
</dbReference>
<protein>
    <submittedName>
        <fullName evidence="1">Uncharacterized protein</fullName>
    </submittedName>
</protein>
<gene>
    <name evidence="1" type="ORF">H7R52_03925</name>
</gene>
<sequence length="104" mass="10717">MTENEKRSGSKSATMKVAIVGLVAGLVGGGAAAGGVAYLNNSGMLAPSAVTTGKTTPHLSQENNQKPLAHLTVQSVLEEHDFGVGHDFNLFDTDPAQATKLLDI</sequence>
<organism evidence="1 2">
    <name type="scientific">Weissella confusa</name>
    <name type="common">Lactobacillus confusus</name>
    <dbReference type="NCBI Taxonomy" id="1583"/>
    <lineage>
        <taxon>Bacteria</taxon>
        <taxon>Bacillati</taxon>
        <taxon>Bacillota</taxon>
        <taxon>Bacilli</taxon>
        <taxon>Lactobacillales</taxon>
        <taxon>Lactobacillaceae</taxon>
        <taxon>Weissella</taxon>
    </lineage>
</organism>
<accession>A0A923NID7</accession>
<dbReference type="EMBL" id="JACSZT010000003">
    <property type="protein sequence ID" value="MBC6498347.1"/>
    <property type="molecule type" value="Genomic_DNA"/>
</dbReference>
<evidence type="ECO:0000313" key="1">
    <source>
        <dbReference type="EMBL" id="MBC6498347.1"/>
    </source>
</evidence>
<evidence type="ECO:0000313" key="2">
    <source>
        <dbReference type="Proteomes" id="UP000650485"/>
    </source>
</evidence>
<reference evidence="1" key="1">
    <citation type="submission" date="2020-08" db="EMBL/GenBank/DDBJ databases">
        <title>Complete genome sequence of Weissella confusa strain FS54 provides insights into metabolic potential.</title>
        <authorList>
            <person name="Fhoula I."/>
            <person name="Najjari A."/>
            <person name="Lekired A."/>
            <person name="Bessrour-Aouam N."/>
            <person name="Jaballah S."/>
            <person name="Klibi N."/>
            <person name="Ouzari H.-I."/>
        </authorList>
    </citation>
    <scope>NUCLEOTIDE SEQUENCE</scope>
    <source>
        <strain evidence="1">FS54</strain>
    </source>
</reference>
<proteinExistence type="predicted"/>
<comment type="caution">
    <text evidence="1">The sequence shown here is derived from an EMBL/GenBank/DDBJ whole genome shotgun (WGS) entry which is preliminary data.</text>
</comment>
<name>A0A923NID7_WEICO</name>
<dbReference type="AlphaFoldDB" id="A0A923NID7"/>